<dbReference type="EMBL" id="JMQA01000028">
    <property type="protein sequence ID" value="KFN08517.1"/>
    <property type="molecule type" value="Genomic_DNA"/>
</dbReference>
<evidence type="ECO:0000259" key="3">
    <source>
        <dbReference type="Pfam" id="PF18705"/>
    </source>
</evidence>
<accession>A0A090ZD03</accession>
<reference evidence="4 5" key="1">
    <citation type="submission" date="2014-04" db="EMBL/GenBank/DDBJ databases">
        <authorList>
            <person name="Bishop-Lilly K.A."/>
            <person name="Broomall S.M."/>
            <person name="Chain P.S."/>
            <person name="Chertkov O."/>
            <person name="Coyne S.R."/>
            <person name="Daligault H.E."/>
            <person name="Davenport K.W."/>
            <person name="Erkkila T."/>
            <person name="Frey K.G."/>
            <person name="Gibbons H.S."/>
            <person name="Gu W."/>
            <person name="Jaissle J."/>
            <person name="Johnson S.L."/>
            <person name="Koroleva G.I."/>
            <person name="Ladner J.T."/>
            <person name="Lo C.-C."/>
            <person name="Minogue T.D."/>
            <person name="Munk C."/>
            <person name="Palacios G.F."/>
            <person name="Redden C.L."/>
            <person name="Rosenzweig C.N."/>
            <person name="Scholz M.B."/>
            <person name="Teshima H."/>
            <person name="Xu Y."/>
        </authorList>
    </citation>
    <scope>NUCLEOTIDE SEQUENCE [LARGE SCALE GENOMIC DNA]</scope>
    <source>
        <strain evidence="4 5">8244</strain>
    </source>
</reference>
<dbReference type="GeneID" id="77008037"/>
<dbReference type="Pfam" id="PF18705">
    <property type="entry name" value="DUF5643"/>
    <property type="match status" value="1"/>
</dbReference>
<dbReference type="InterPro" id="IPR040680">
    <property type="entry name" value="DUF5643"/>
</dbReference>
<dbReference type="Gene3D" id="2.60.40.1630">
    <property type="entry name" value="bacillus anthracis domain"/>
    <property type="match status" value="1"/>
</dbReference>
<dbReference type="OrthoDB" id="2571714at2"/>
<dbReference type="InterPro" id="IPR025436">
    <property type="entry name" value="DUF4179"/>
</dbReference>
<evidence type="ECO:0000256" key="1">
    <source>
        <dbReference type="SAM" id="Phobius"/>
    </source>
</evidence>
<evidence type="ECO:0000259" key="2">
    <source>
        <dbReference type="Pfam" id="PF13786"/>
    </source>
</evidence>
<feature type="transmembrane region" description="Helical" evidence="1">
    <location>
        <begin position="60"/>
        <end position="80"/>
    </location>
</feature>
<proteinExistence type="predicted"/>
<organism evidence="4 5">
    <name type="scientific">Paenibacillus macerans</name>
    <name type="common">Bacillus macerans</name>
    <dbReference type="NCBI Taxonomy" id="44252"/>
    <lineage>
        <taxon>Bacteria</taxon>
        <taxon>Bacillati</taxon>
        <taxon>Bacillota</taxon>
        <taxon>Bacilli</taxon>
        <taxon>Bacillales</taxon>
        <taxon>Paenibacillaceae</taxon>
        <taxon>Paenibacillus</taxon>
    </lineage>
</organism>
<keyword evidence="5" id="KW-1185">Reference proteome</keyword>
<evidence type="ECO:0008006" key="6">
    <source>
        <dbReference type="Google" id="ProtNLM"/>
    </source>
</evidence>
<protein>
    <recommendedName>
        <fullName evidence="6">DUF4179 domain-containing protein</fullName>
    </recommendedName>
</protein>
<feature type="domain" description="DUF4179" evidence="2">
    <location>
        <begin position="59"/>
        <end position="145"/>
    </location>
</feature>
<keyword evidence="1" id="KW-0472">Membrane</keyword>
<keyword evidence="1" id="KW-0812">Transmembrane</keyword>
<feature type="domain" description="DUF5643" evidence="3">
    <location>
        <begin position="265"/>
        <end position="370"/>
    </location>
</feature>
<dbReference type="AlphaFoldDB" id="A0A090ZD03"/>
<keyword evidence="1" id="KW-1133">Transmembrane helix</keyword>
<dbReference type="Proteomes" id="UP000029278">
    <property type="component" value="Unassembled WGS sequence"/>
</dbReference>
<evidence type="ECO:0000313" key="4">
    <source>
        <dbReference type="EMBL" id="KFN08517.1"/>
    </source>
</evidence>
<dbReference type="Pfam" id="PF13786">
    <property type="entry name" value="DUF4179"/>
    <property type="match status" value="1"/>
</dbReference>
<dbReference type="Gene3D" id="2.60.40.1640">
    <property type="entry name" value="Conserved domain protein"/>
    <property type="match status" value="1"/>
</dbReference>
<evidence type="ECO:0000313" key="5">
    <source>
        <dbReference type="Proteomes" id="UP000029278"/>
    </source>
</evidence>
<sequence length="408" mass="45532">MKKRDLEKTLRDIGKERLTEVREVPDIIRRRQDEVYASLADLPMQTRSGRKSRFSRTFKVGVAAAAAIAVLTIGLGSAMVSPALAESLKNVPILGGIFKLAGDLGLQTAEEHGLAEETDASVTHDGITLRIPQVVYDGIRLTLAVKREGEGFTGGILDHKFVGEGRERDAIYPRGAVRDWEMLIDGQPTYNSKNHKFSSKGGPTADPNAALYELSVISETGDSSQILPDRFVLTAKFWLEGVEEPFVFELPVRKNTSRLVETFGETREWNGITLTLQQIQYTPITTKVVFDINVEDKASRPLRNNLLFDLCDDQGRNLGLVGGVGIYYDNGQMHARYEMLFDRLQEVPDTVTLKSFQPEYIDPSTKPGESGQYKVDSNGEVVRNYVKELEITVPVNRTGLEKLYDFQN</sequence>
<comment type="caution">
    <text evidence="4">The sequence shown here is derived from an EMBL/GenBank/DDBJ whole genome shotgun (WGS) entry which is preliminary data.</text>
</comment>
<dbReference type="HOGENOM" id="CLU_056165_0_0_9"/>
<name>A0A090ZD03_PAEMA</name>
<gene>
    <name evidence="4" type="ORF">DJ90_5081</name>
</gene>
<dbReference type="PATRIC" id="fig|44252.3.peg.3093"/>
<dbReference type="RefSeq" id="WP_036623994.1">
    <property type="nucleotide sequence ID" value="NZ_BOSD01000006.1"/>
</dbReference>
<dbReference type="STRING" id="44252.DJ90_5081"/>